<dbReference type="EMBL" id="JALLBG020000200">
    <property type="protein sequence ID" value="KAL3759386.1"/>
    <property type="molecule type" value="Genomic_DNA"/>
</dbReference>
<proteinExistence type="inferred from homology"/>
<dbReference type="Pfam" id="PF04117">
    <property type="entry name" value="Mpv17_PMP22"/>
    <property type="match status" value="1"/>
</dbReference>
<comment type="similarity">
    <text evidence="2 6">Belongs to the peroxisomal membrane protein PXMP2/4 family.</text>
</comment>
<comment type="subcellular location">
    <subcellularLocation>
        <location evidence="1">Membrane</location>
        <topology evidence="1">Multi-pass membrane protein</topology>
    </subcellularLocation>
</comment>
<feature type="compositionally biased region" description="Polar residues" evidence="7">
    <location>
        <begin position="27"/>
        <end position="36"/>
    </location>
</feature>
<keyword evidence="5" id="KW-0472">Membrane</keyword>
<evidence type="ECO:0000313" key="9">
    <source>
        <dbReference type="Proteomes" id="UP001530293"/>
    </source>
</evidence>
<dbReference type="PANTHER" id="PTHR11266:SF80">
    <property type="entry name" value="PEROXISOMAL MEMBRANE PROTEIN 2"/>
    <property type="match status" value="1"/>
</dbReference>
<dbReference type="GO" id="GO:0016020">
    <property type="term" value="C:membrane"/>
    <property type="evidence" value="ECO:0007669"/>
    <property type="project" value="UniProtKB-SubCell"/>
</dbReference>
<gene>
    <name evidence="8" type="ORF">ACHAWU_000685</name>
</gene>
<evidence type="ECO:0000256" key="6">
    <source>
        <dbReference type="RuleBase" id="RU363053"/>
    </source>
</evidence>
<organism evidence="8 9">
    <name type="scientific">Discostella pseudostelligera</name>
    <dbReference type="NCBI Taxonomy" id="259834"/>
    <lineage>
        <taxon>Eukaryota</taxon>
        <taxon>Sar</taxon>
        <taxon>Stramenopiles</taxon>
        <taxon>Ochrophyta</taxon>
        <taxon>Bacillariophyta</taxon>
        <taxon>Coscinodiscophyceae</taxon>
        <taxon>Thalassiosirophycidae</taxon>
        <taxon>Stephanodiscales</taxon>
        <taxon>Stephanodiscaceae</taxon>
        <taxon>Discostella</taxon>
    </lineage>
</organism>
<protein>
    <submittedName>
        <fullName evidence="8">Uncharacterized protein</fullName>
    </submittedName>
</protein>
<keyword evidence="4" id="KW-1133">Transmembrane helix</keyword>
<name>A0ABD3M9G9_9STRA</name>
<accession>A0ABD3M9G9</accession>
<evidence type="ECO:0000256" key="4">
    <source>
        <dbReference type="ARBA" id="ARBA00022989"/>
    </source>
</evidence>
<evidence type="ECO:0000256" key="7">
    <source>
        <dbReference type="SAM" id="MobiDB-lite"/>
    </source>
</evidence>
<keyword evidence="9" id="KW-1185">Reference proteome</keyword>
<dbReference type="InterPro" id="IPR007248">
    <property type="entry name" value="Mpv17_PMP22"/>
</dbReference>
<comment type="caution">
    <text evidence="8">The sequence shown here is derived from an EMBL/GenBank/DDBJ whole genome shotgun (WGS) entry which is preliminary data.</text>
</comment>
<reference evidence="8 9" key="1">
    <citation type="submission" date="2024-10" db="EMBL/GenBank/DDBJ databases">
        <title>Updated reference genomes for cyclostephanoid diatoms.</title>
        <authorList>
            <person name="Roberts W.R."/>
            <person name="Alverson A.J."/>
        </authorList>
    </citation>
    <scope>NUCLEOTIDE SEQUENCE [LARGE SCALE GENOMIC DNA]</scope>
    <source>
        <strain evidence="8 9">AJA232-27</strain>
    </source>
</reference>
<sequence>MKSNRADAMERTDDDADTDMELHPRHANSSRNTSSSIPPPSEWLNRYNQLLDRYPLQTKMCTSFLVSAFGSALGSYLSASATNNRDKICARDDHAMNCTSKRESALTKINWVDVFSYAIHGALINTPICHYWYEWMSVHGPKSNTASVLVDQLVVQPPLLALMFVSLDVLRASIRAALHQFREGDVISKSAMNALHVLPDSWRFWPFAVYFTFKFLKKKHYTVALNLCSVAWTVYLARGGTGQVGDKE</sequence>
<dbReference type="AlphaFoldDB" id="A0ABD3M9G9"/>
<keyword evidence="3" id="KW-0812">Transmembrane</keyword>
<evidence type="ECO:0000313" key="8">
    <source>
        <dbReference type="EMBL" id="KAL3759386.1"/>
    </source>
</evidence>
<evidence type="ECO:0000256" key="5">
    <source>
        <dbReference type="ARBA" id="ARBA00023136"/>
    </source>
</evidence>
<evidence type="ECO:0000256" key="2">
    <source>
        <dbReference type="ARBA" id="ARBA00006824"/>
    </source>
</evidence>
<dbReference type="PANTHER" id="PTHR11266">
    <property type="entry name" value="PEROXISOMAL MEMBRANE PROTEIN 2, PXMP2 MPV17"/>
    <property type="match status" value="1"/>
</dbReference>
<evidence type="ECO:0000256" key="3">
    <source>
        <dbReference type="ARBA" id="ARBA00022692"/>
    </source>
</evidence>
<feature type="compositionally biased region" description="Basic and acidic residues" evidence="7">
    <location>
        <begin position="1"/>
        <end position="11"/>
    </location>
</feature>
<evidence type="ECO:0000256" key="1">
    <source>
        <dbReference type="ARBA" id="ARBA00004141"/>
    </source>
</evidence>
<dbReference type="Proteomes" id="UP001530293">
    <property type="component" value="Unassembled WGS sequence"/>
</dbReference>
<feature type="region of interest" description="Disordered" evidence="7">
    <location>
        <begin position="1"/>
        <end position="40"/>
    </location>
</feature>